<feature type="region of interest" description="Disordered" evidence="1">
    <location>
        <begin position="268"/>
        <end position="294"/>
    </location>
</feature>
<organism evidence="2 3">
    <name type="scientific">Brachionus plicatilis</name>
    <name type="common">Marine rotifer</name>
    <name type="synonym">Brachionus muelleri</name>
    <dbReference type="NCBI Taxonomy" id="10195"/>
    <lineage>
        <taxon>Eukaryota</taxon>
        <taxon>Metazoa</taxon>
        <taxon>Spiralia</taxon>
        <taxon>Gnathifera</taxon>
        <taxon>Rotifera</taxon>
        <taxon>Eurotatoria</taxon>
        <taxon>Monogononta</taxon>
        <taxon>Pseudotrocha</taxon>
        <taxon>Ploima</taxon>
        <taxon>Brachionidae</taxon>
        <taxon>Brachionus</taxon>
    </lineage>
</organism>
<evidence type="ECO:0000313" key="3">
    <source>
        <dbReference type="Proteomes" id="UP000276133"/>
    </source>
</evidence>
<dbReference type="AlphaFoldDB" id="A0A3M7T8G2"/>
<gene>
    <name evidence="2" type="ORF">BpHYR1_047776</name>
</gene>
<dbReference type="EMBL" id="REGN01000131">
    <property type="protein sequence ID" value="RNA44245.1"/>
    <property type="molecule type" value="Genomic_DNA"/>
</dbReference>
<evidence type="ECO:0000313" key="2">
    <source>
        <dbReference type="EMBL" id="RNA44245.1"/>
    </source>
</evidence>
<dbReference type="Proteomes" id="UP000276133">
    <property type="component" value="Unassembled WGS sequence"/>
</dbReference>
<accession>A0A3M7T8G2</accession>
<reference evidence="2 3" key="1">
    <citation type="journal article" date="2018" name="Sci. Rep.">
        <title>Genomic signatures of local adaptation to the degree of environmental predictability in rotifers.</title>
        <authorList>
            <person name="Franch-Gras L."/>
            <person name="Hahn C."/>
            <person name="Garcia-Roger E.M."/>
            <person name="Carmona M.J."/>
            <person name="Serra M."/>
            <person name="Gomez A."/>
        </authorList>
    </citation>
    <scope>NUCLEOTIDE SEQUENCE [LARGE SCALE GENOMIC DNA]</scope>
    <source>
        <strain evidence="2">HYR1</strain>
    </source>
</reference>
<proteinExistence type="predicted"/>
<keyword evidence="3" id="KW-1185">Reference proteome</keyword>
<name>A0A3M7T8G2_BRAPC</name>
<sequence length="311" mass="33297">MLLIDMSTRGVLIGGVLGRSCIQVQRLQSDFKRNRIGKFTSNRQNACKLHEESAVAPHLDVTSIKHCALFCSSSSSYSSSSSTSPPAAILSSSICSASSSMCSSGRLLWLEPELRMEADGDTASLAYLSPHDASISELIKLSSAWIWCALSKCDFKKDAGERRRSLGRLRTIHSIGSDIGLVGSGRASQSVFVQMRIVHKTIGLLVALTFAHLSHFLVAVGGARTATLGYAVHLELVGLQKVLVAHLFITDVTGDPVGHLGRKIRVHDSENGRRGNTGGSCGRSSSSSGGGRVPAEHVELRRELMLLLLGF</sequence>
<protein>
    <submittedName>
        <fullName evidence="2">Uncharacterized protein</fullName>
    </submittedName>
</protein>
<evidence type="ECO:0000256" key="1">
    <source>
        <dbReference type="SAM" id="MobiDB-lite"/>
    </source>
</evidence>
<comment type="caution">
    <text evidence="2">The sequence shown here is derived from an EMBL/GenBank/DDBJ whole genome shotgun (WGS) entry which is preliminary data.</text>
</comment>